<dbReference type="PANTHER" id="PTHR37841:SF1">
    <property type="entry name" value="DUF3298 DOMAIN-CONTAINING PROTEIN"/>
    <property type="match status" value="1"/>
</dbReference>
<dbReference type="InterPro" id="IPR032774">
    <property type="entry name" value="WG_beta_rep"/>
</dbReference>
<proteinExistence type="predicted"/>
<sequence>MEQAGAFGFIDEDGKELLPPTYDALNPYRGGYARVRVGNTYTFIDEDGQEFDHYYYNALDFSEGYAAVLDYRGWFYIDGPDVPTQAPKVFREAYSFHDGLARVRLADGYTFIRKSYLSSDEPETKPFGRYTYASDFADGKARVTQDGRTFYIDQDADPVE</sequence>
<dbReference type="AlphaFoldDB" id="A0A8T9QGI2"/>
<dbReference type="EMBL" id="CP095046">
    <property type="protein sequence ID" value="UOQ74930.1"/>
    <property type="molecule type" value="Genomic_DNA"/>
</dbReference>
<dbReference type="KEGG" id="hcu:MUN79_02575"/>
<reference evidence="1" key="1">
    <citation type="submission" date="2022-04" db="EMBL/GenBank/DDBJ databases">
        <title>Hymenobacter sp. isolated from the air.</title>
        <authorList>
            <person name="Won M."/>
            <person name="Lee C.-M."/>
            <person name="Woen H.-Y."/>
            <person name="Kwon S.-W."/>
        </authorList>
    </citation>
    <scope>NUCLEOTIDE SEQUENCE</scope>
    <source>
        <strain evidence="1">5116S-3</strain>
    </source>
</reference>
<evidence type="ECO:0000313" key="1">
    <source>
        <dbReference type="EMBL" id="UOQ74930.1"/>
    </source>
</evidence>
<keyword evidence="2" id="KW-1185">Reference proteome</keyword>
<dbReference type="RefSeq" id="WP_244678266.1">
    <property type="nucleotide sequence ID" value="NZ_CP095046.1"/>
</dbReference>
<gene>
    <name evidence="1" type="ORF">MUN79_02575</name>
</gene>
<protein>
    <submittedName>
        <fullName evidence="1">WG repeat-containing protein</fullName>
    </submittedName>
</protein>
<name>A0A8T9QGI2_9BACT</name>
<accession>A0A8T9QGI2</accession>
<organism evidence="1 2">
    <name type="scientific">Hymenobacter cellulosilyticus</name>
    <dbReference type="NCBI Taxonomy" id="2932248"/>
    <lineage>
        <taxon>Bacteria</taxon>
        <taxon>Pseudomonadati</taxon>
        <taxon>Bacteroidota</taxon>
        <taxon>Cytophagia</taxon>
        <taxon>Cytophagales</taxon>
        <taxon>Hymenobacteraceae</taxon>
        <taxon>Hymenobacter</taxon>
    </lineage>
</organism>
<evidence type="ECO:0000313" key="2">
    <source>
        <dbReference type="Proteomes" id="UP000831796"/>
    </source>
</evidence>
<dbReference type="Proteomes" id="UP000831796">
    <property type="component" value="Chromosome"/>
</dbReference>
<dbReference type="PANTHER" id="PTHR37841">
    <property type="entry name" value="GLR2918 PROTEIN"/>
    <property type="match status" value="1"/>
</dbReference>
<dbReference type="Pfam" id="PF14903">
    <property type="entry name" value="WG_beta_rep"/>
    <property type="match status" value="3"/>
</dbReference>